<dbReference type="InterPro" id="IPR036866">
    <property type="entry name" value="RibonucZ/Hydroxyglut_hydro"/>
</dbReference>
<protein>
    <recommendedName>
        <fullName evidence="6">Metallo-beta-lactamase domain-containing protein</fullName>
    </recommendedName>
</protein>
<evidence type="ECO:0000256" key="2">
    <source>
        <dbReference type="ARBA" id="ARBA00007749"/>
    </source>
</evidence>
<name>H0QXT8_9ACTN</name>
<comment type="caution">
    <text evidence="7">The sequence shown here is derived from an EMBL/GenBank/DDBJ whole genome shotgun (WGS) entry which is preliminary data.</text>
</comment>
<dbReference type="EMBL" id="BAEH01000036">
    <property type="protein sequence ID" value="GAB17639.1"/>
    <property type="molecule type" value="Genomic_DNA"/>
</dbReference>
<dbReference type="OrthoDB" id="3196337at2"/>
<evidence type="ECO:0000256" key="3">
    <source>
        <dbReference type="ARBA" id="ARBA00022723"/>
    </source>
</evidence>
<proteinExistence type="inferred from homology"/>
<dbReference type="Gene3D" id="3.60.15.10">
    <property type="entry name" value="Ribonuclease Z/Hydroxyacylglutathione hydrolase-like"/>
    <property type="match status" value="1"/>
</dbReference>
<dbReference type="Proteomes" id="UP000035034">
    <property type="component" value="Unassembled WGS sequence"/>
</dbReference>
<dbReference type="InterPro" id="IPR001279">
    <property type="entry name" value="Metallo-B-lactamas"/>
</dbReference>
<organism evidence="7 8">
    <name type="scientific">Gordonia effusa NBRC 100432</name>
    <dbReference type="NCBI Taxonomy" id="1077974"/>
    <lineage>
        <taxon>Bacteria</taxon>
        <taxon>Bacillati</taxon>
        <taxon>Actinomycetota</taxon>
        <taxon>Actinomycetes</taxon>
        <taxon>Mycobacteriales</taxon>
        <taxon>Gordoniaceae</taxon>
        <taxon>Gordonia</taxon>
    </lineage>
</organism>
<evidence type="ECO:0000256" key="1">
    <source>
        <dbReference type="ARBA" id="ARBA00001947"/>
    </source>
</evidence>
<reference evidence="7 8" key="1">
    <citation type="submission" date="2011-12" db="EMBL/GenBank/DDBJ databases">
        <title>Whole genome shotgun sequence of Gordonia effusa NBRC 100432.</title>
        <authorList>
            <person name="Yoshida I."/>
            <person name="Takarada H."/>
            <person name="Hosoyama A."/>
            <person name="Tsuchikane K."/>
            <person name="Katsumata H."/>
            <person name="Yamazaki S."/>
            <person name="Fujita N."/>
        </authorList>
    </citation>
    <scope>NUCLEOTIDE SEQUENCE [LARGE SCALE GENOMIC DNA]</scope>
    <source>
        <strain evidence="7 8">NBRC 100432</strain>
    </source>
</reference>
<evidence type="ECO:0000259" key="6">
    <source>
        <dbReference type="SMART" id="SM00849"/>
    </source>
</evidence>
<dbReference type="eggNOG" id="COG0491">
    <property type="taxonomic scope" value="Bacteria"/>
</dbReference>
<keyword evidence="4" id="KW-0378">Hydrolase</keyword>
<dbReference type="PANTHER" id="PTHR42978:SF7">
    <property type="entry name" value="METALLO-HYDROLASE RV2300C-RELATED"/>
    <property type="match status" value="1"/>
</dbReference>
<comment type="similarity">
    <text evidence="2">Belongs to the metallo-beta-lactamase superfamily.</text>
</comment>
<dbReference type="SMART" id="SM00849">
    <property type="entry name" value="Lactamase_B"/>
    <property type="match status" value="1"/>
</dbReference>
<dbReference type="PANTHER" id="PTHR42978">
    <property type="entry name" value="QUORUM-QUENCHING LACTONASE YTNP-RELATED-RELATED"/>
    <property type="match status" value="1"/>
</dbReference>
<evidence type="ECO:0000313" key="8">
    <source>
        <dbReference type="Proteomes" id="UP000035034"/>
    </source>
</evidence>
<dbReference type="GO" id="GO:0016787">
    <property type="term" value="F:hydrolase activity"/>
    <property type="evidence" value="ECO:0007669"/>
    <property type="project" value="UniProtKB-KW"/>
</dbReference>
<evidence type="ECO:0000313" key="7">
    <source>
        <dbReference type="EMBL" id="GAB17639.1"/>
    </source>
</evidence>
<keyword evidence="5" id="KW-0862">Zinc</keyword>
<dbReference type="RefSeq" id="WP_007316977.1">
    <property type="nucleotide sequence ID" value="NZ_BAEH01000036.1"/>
</dbReference>
<feature type="domain" description="Metallo-beta-lactamase" evidence="6">
    <location>
        <begin position="20"/>
        <end position="249"/>
    </location>
</feature>
<gene>
    <name evidence="7" type="ORF">GOEFS_036_00780</name>
</gene>
<accession>H0QXT8</accession>
<dbReference type="Pfam" id="PF00753">
    <property type="entry name" value="Lactamase_B"/>
    <property type="match status" value="1"/>
</dbReference>
<dbReference type="CDD" id="cd07742">
    <property type="entry name" value="metallo-hydrolase-like_MBL-fold"/>
    <property type="match status" value="1"/>
</dbReference>
<sequence>MKVHHLNCGTMRPPGADPVICHVLLIETDEGLVLVDSGYGHDDRTDPARIGAIKRVIRPDLVTQETAAAQVVALGYDVADVRHVIATHLDVDHIGGASDFPDAKVHTTAVENAVAFSSGFRSRARYRRRQLDSVADRIVTHTPRGDWWRGFTDVMQLAEISEGIALIAMPGHTLGHAAVAVDAGDHWILHCGDAFFHRGTVDGTTKTPLSLRLFEKAVAEDMRAVRRNHATLADLYQRGDSDLRIVCAHDPVMLAEAQQTEVGGR</sequence>
<evidence type="ECO:0000256" key="4">
    <source>
        <dbReference type="ARBA" id="ARBA00022801"/>
    </source>
</evidence>
<keyword evidence="3" id="KW-0479">Metal-binding</keyword>
<comment type="cofactor">
    <cofactor evidence="1">
        <name>Zn(2+)</name>
        <dbReference type="ChEBI" id="CHEBI:29105"/>
    </cofactor>
</comment>
<evidence type="ECO:0000256" key="5">
    <source>
        <dbReference type="ARBA" id="ARBA00022833"/>
    </source>
</evidence>
<dbReference type="AlphaFoldDB" id="H0QXT8"/>
<dbReference type="InterPro" id="IPR051013">
    <property type="entry name" value="MBL_superfamily_lactonases"/>
</dbReference>
<dbReference type="GO" id="GO:0046872">
    <property type="term" value="F:metal ion binding"/>
    <property type="evidence" value="ECO:0007669"/>
    <property type="project" value="UniProtKB-KW"/>
</dbReference>
<dbReference type="STRING" id="1077974.GOEFS_036_00780"/>
<dbReference type="SUPFAM" id="SSF56281">
    <property type="entry name" value="Metallo-hydrolase/oxidoreductase"/>
    <property type="match status" value="1"/>
</dbReference>
<keyword evidence="8" id="KW-1185">Reference proteome</keyword>